<dbReference type="SUPFAM" id="SSF55781">
    <property type="entry name" value="GAF domain-like"/>
    <property type="match status" value="1"/>
</dbReference>
<protein>
    <recommendedName>
        <fullName evidence="1">NLP1-9 GAF domain-containing protein</fullName>
    </recommendedName>
</protein>
<dbReference type="GO" id="GO:0003700">
    <property type="term" value="F:DNA-binding transcription factor activity"/>
    <property type="evidence" value="ECO:0007669"/>
    <property type="project" value="InterPro"/>
</dbReference>
<evidence type="ECO:0000313" key="2">
    <source>
        <dbReference type="EMBL" id="KAK1419892.1"/>
    </source>
</evidence>
<feature type="domain" description="NLP1-9 GAF" evidence="1">
    <location>
        <begin position="186"/>
        <end position="315"/>
    </location>
</feature>
<gene>
    <name evidence="2" type="ORF">QVD17_29318</name>
</gene>
<reference evidence="2" key="1">
    <citation type="journal article" date="2023" name="bioRxiv">
        <title>Improved chromosome-level genome assembly for marigold (Tagetes erecta).</title>
        <authorList>
            <person name="Jiang F."/>
            <person name="Yuan L."/>
            <person name="Wang S."/>
            <person name="Wang H."/>
            <person name="Xu D."/>
            <person name="Wang A."/>
            <person name="Fan W."/>
        </authorList>
    </citation>
    <scope>NUCLEOTIDE SEQUENCE</scope>
    <source>
        <strain evidence="2">WSJ</strain>
        <tissue evidence="2">Leaf</tissue>
    </source>
</reference>
<proteinExistence type="predicted"/>
<evidence type="ECO:0000313" key="3">
    <source>
        <dbReference type="Proteomes" id="UP001229421"/>
    </source>
</evidence>
<dbReference type="EMBL" id="JAUHHV010000007">
    <property type="protein sequence ID" value="KAK1419892.1"/>
    <property type="molecule type" value="Genomic_DNA"/>
</dbReference>
<dbReference type="InterPro" id="IPR055081">
    <property type="entry name" value="NLP1-9_GAF"/>
</dbReference>
<organism evidence="2 3">
    <name type="scientific">Tagetes erecta</name>
    <name type="common">African marigold</name>
    <dbReference type="NCBI Taxonomy" id="13708"/>
    <lineage>
        <taxon>Eukaryota</taxon>
        <taxon>Viridiplantae</taxon>
        <taxon>Streptophyta</taxon>
        <taxon>Embryophyta</taxon>
        <taxon>Tracheophyta</taxon>
        <taxon>Spermatophyta</taxon>
        <taxon>Magnoliopsida</taxon>
        <taxon>eudicotyledons</taxon>
        <taxon>Gunneridae</taxon>
        <taxon>Pentapetalae</taxon>
        <taxon>asterids</taxon>
        <taxon>campanulids</taxon>
        <taxon>Asterales</taxon>
        <taxon>Asteraceae</taxon>
        <taxon>Asteroideae</taxon>
        <taxon>Heliantheae alliance</taxon>
        <taxon>Tageteae</taxon>
        <taxon>Tagetes</taxon>
    </lineage>
</organism>
<dbReference type="AlphaFoldDB" id="A0AAD8KGA9"/>
<sequence>MGDFVTFDSFIDRSMIYPGRVVHGDLRPMHCVLAHVKSFPYKTVFFQFWQRDDERGLLECSRSAYAFASFNRLLDIYRTRCIKYQYCKRSIGPVATAFYKEHVVILDLKAHKGSNPLIDAALECDLSTCMMLPIFDPSSKSIIGVVECTVKNPTLLLPIFLELKCALERNNLSLRMPKPVFDWRSSISKEIVEGLKMVCESHALTFAQAWAFNYDDDDDQVVLRFCGGYSIYSDDGFYNWNDAIRLKKGEGLVGRALLTRQPHLYRNIHKITDNDAALVLHCTNTKSTCLVMCASNTLLRKQSFVFQFVWPCTRDALVLFDTLLFTLRKYLPSFEFAFTEQLIDDAYGQINSSSEAPKALNETRTSADANDDDDDDDDDVAIFATYRNQASLFYLPSASAFEIVMEKLKMEFELNPASTYKVEYEASPRIWSGLECLESCWRVANRGVVKLRVRAEGAQVGWKWKRSC</sequence>
<keyword evidence="3" id="KW-1185">Reference proteome</keyword>
<dbReference type="PANTHER" id="PTHR32002">
    <property type="entry name" value="PROTEIN NLP8"/>
    <property type="match status" value="1"/>
</dbReference>
<accession>A0AAD8KGA9</accession>
<name>A0AAD8KGA9_TARER</name>
<evidence type="ECO:0000259" key="1">
    <source>
        <dbReference type="Pfam" id="PF22922"/>
    </source>
</evidence>
<dbReference type="PANTHER" id="PTHR32002:SF49">
    <property type="entry name" value="BILE ACID:SODIUM SYMPORTER_ARSENICAL RESISTANCE PROTEIN ACR3-RELATED"/>
    <property type="match status" value="1"/>
</dbReference>
<comment type="caution">
    <text evidence="2">The sequence shown here is derived from an EMBL/GenBank/DDBJ whole genome shotgun (WGS) entry which is preliminary data.</text>
</comment>
<dbReference type="Pfam" id="PF22922">
    <property type="entry name" value="GAF_NLP"/>
    <property type="match status" value="1"/>
</dbReference>
<dbReference type="Proteomes" id="UP001229421">
    <property type="component" value="Unassembled WGS sequence"/>
</dbReference>
<dbReference type="InterPro" id="IPR045012">
    <property type="entry name" value="NLP"/>
</dbReference>